<evidence type="ECO:0008006" key="15">
    <source>
        <dbReference type="Google" id="ProtNLM"/>
    </source>
</evidence>
<dbReference type="EMBL" id="VFIA01000010">
    <property type="protein sequence ID" value="MBC3791481.1"/>
    <property type="molecule type" value="Genomic_DNA"/>
</dbReference>
<dbReference type="SUPFAM" id="SSF49464">
    <property type="entry name" value="Carboxypeptidase regulatory domain-like"/>
    <property type="match status" value="1"/>
</dbReference>
<evidence type="ECO:0000259" key="12">
    <source>
        <dbReference type="Pfam" id="PF07715"/>
    </source>
</evidence>
<reference evidence="13 14" key="1">
    <citation type="submission" date="2019-06" db="EMBL/GenBank/DDBJ databases">
        <title>Spirosoma utsteinense sp. nov. isolated from Antarctic ice-free soils.</title>
        <authorList>
            <person name="Tahon G."/>
        </authorList>
    </citation>
    <scope>NUCLEOTIDE SEQUENCE [LARGE SCALE GENOMIC DNA]</scope>
    <source>
        <strain evidence="13 14">LMG 31447</strain>
    </source>
</reference>
<keyword evidence="8" id="KW-0675">Receptor</keyword>
<keyword evidence="6 10" id="KW-0798">TonB box</keyword>
<dbReference type="SUPFAM" id="SSF56935">
    <property type="entry name" value="Porins"/>
    <property type="match status" value="1"/>
</dbReference>
<gene>
    <name evidence="13" type="ORF">FH603_1983</name>
</gene>
<dbReference type="RefSeq" id="WP_186737287.1">
    <property type="nucleotide sequence ID" value="NZ_VFIA01000010.1"/>
</dbReference>
<dbReference type="InterPro" id="IPR000531">
    <property type="entry name" value="Beta-barrel_TonB"/>
</dbReference>
<evidence type="ECO:0000256" key="10">
    <source>
        <dbReference type="RuleBase" id="RU003357"/>
    </source>
</evidence>
<dbReference type="InterPro" id="IPR039426">
    <property type="entry name" value="TonB-dep_rcpt-like"/>
</dbReference>
<keyword evidence="5" id="KW-0732">Signal</keyword>
<keyword evidence="9" id="KW-0998">Cell outer membrane</keyword>
<evidence type="ECO:0000256" key="5">
    <source>
        <dbReference type="ARBA" id="ARBA00022729"/>
    </source>
</evidence>
<evidence type="ECO:0000256" key="6">
    <source>
        <dbReference type="ARBA" id="ARBA00023077"/>
    </source>
</evidence>
<keyword evidence="2" id="KW-0813">Transport</keyword>
<comment type="caution">
    <text evidence="13">The sequence shown here is derived from an EMBL/GenBank/DDBJ whole genome shotgun (WGS) entry which is preliminary data.</text>
</comment>
<dbReference type="InterPro" id="IPR008969">
    <property type="entry name" value="CarboxyPept-like_regulatory"/>
</dbReference>
<dbReference type="Gene3D" id="2.170.130.10">
    <property type="entry name" value="TonB-dependent receptor, plug domain"/>
    <property type="match status" value="1"/>
</dbReference>
<dbReference type="Pfam" id="PF00593">
    <property type="entry name" value="TonB_dep_Rec_b-barrel"/>
    <property type="match status" value="1"/>
</dbReference>
<dbReference type="Gene3D" id="2.40.170.20">
    <property type="entry name" value="TonB-dependent receptor, beta-barrel domain"/>
    <property type="match status" value="1"/>
</dbReference>
<evidence type="ECO:0000256" key="1">
    <source>
        <dbReference type="ARBA" id="ARBA00004571"/>
    </source>
</evidence>
<evidence type="ECO:0000256" key="7">
    <source>
        <dbReference type="ARBA" id="ARBA00023136"/>
    </source>
</evidence>
<dbReference type="PANTHER" id="PTHR30069">
    <property type="entry name" value="TONB-DEPENDENT OUTER MEMBRANE RECEPTOR"/>
    <property type="match status" value="1"/>
</dbReference>
<comment type="subcellular location">
    <subcellularLocation>
        <location evidence="1">Cell outer membrane</location>
        <topology evidence="1">Multi-pass membrane protein</topology>
    </subcellularLocation>
</comment>
<evidence type="ECO:0000256" key="3">
    <source>
        <dbReference type="ARBA" id="ARBA00022452"/>
    </source>
</evidence>
<dbReference type="Pfam" id="PF13715">
    <property type="entry name" value="CarbopepD_reg_2"/>
    <property type="match status" value="1"/>
</dbReference>
<feature type="domain" description="TonB-dependent receptor-like beta-barrel" evidence="11">
    <location>
        <begin position="317"/>
        <end position="644"/>
    </location>
</feature>
<keyword evidence="3" id="KW-1134">Transmembrane beta strand</keyword>
<evidence type="ECO:0000259" key="11">
    <source>
        <dbReference type="Pfam" id="PF00593"/>
    </source>
</evidence>
<evidence type="ECO:0000313" key="14">
    <source>
        <dbReference type="Proteomes" id="UP000700732"/>
    </source>
</evidence>
<evidence type="ECO:0000313" key="13">
    <source>
        <dbReference type="EMBL" id="MBC3791481.1"/>
    </source>
</evidence>
<keyword evidence="14" id="KW-1185">Reference proteome</keyword>
<proteinExistence type="inferred from homology"/>
<evidence type="ECO:0000256" key="2">
    <source>
        <dbReference type="ARBA" id="ARBA00022448"/>
    </source>
</evidence>
<dbReference type="InterPro" id="IPR012910">
    <property type="entry name" value="Plug_dom"/>
</dbReference>
<evidence type="ECO:0000256" key="8">
    <source>
        <dbReference type="ARBA" id="ARBA00023170"/>
    </source>
</evidence>
<dbReference type="Pfam" id="PF07715">
    <property type="entry name" value="Plug"/>
    <property type="match status" value="1"/>
</dbReference>
<sequence>MKILLGCVLLNVFFVSFCLAQPRFEVTGYVRNAQTDAPVASATVLLLDVGLGTLTDSMGYFALSLPKGNQTIQVSHQSFETQQRTLTARANMSLTFRLTERVTLLREATVTGSQPGQNVRSSSVGVTTLSVRTLKQLPTLMGEVDVLRTVQFLPGVSNVGEASSGFNVRGGNADQNLILMDDAPLFNASHLLGFISVFNPDVVQDINFYRGSVPAGYGGRAASVLHTRLKEAKATRFGVSGGLGLISSRLKIEAPLIRNKLAFYAAGRLAYPDQLLKLFPIKALMGVKAGFTDGVLRADYFPNAKNKLSLTLFSSADRFRLPGDSLRQVELDGSQSVFNWQTQMVSLGWSHYLSARWQIQTTGVCSRYRSTISTPDSAQAYKLTSGIDYKQVKTGLSYASSTRLQTEVGLSGILYAIRSGQLEPNHPASQVNPLFLPNVQAVEAGLYGQAEVTLSKRLSAQVGLRYSWFGRMGPAKIYTYRTGASRSPETISDSVLTGAGRFAKTYGGLEPRLSIRLALSERASIKAGLSRMIQYLQQLTNTTAALPADRWLVADTYLKPQVADQASLGYFQNLRNDAVEVSVEVFYKRLNNVNDFKGGTTLLLNPYPETVFLQGSGFSRGLELYVRKNVGLLTGWLSYTYSQTRFLVFGP</sequence>
<keyword evidence="7 10" id="KW-0472">Membrane</keyword>
<comment type="similarity">
    <text evidence="10">Belongs to the TonB-dependent receptor family.</text>
</comment>
<evidence type="ECO:0000256" key="9">
    <source>
        <dbReference type="ARBA" id="ARBA00023237"/>
    </source>
</evidence>
<dbReference type="PANTHER" id="PTHR30069:SF29">
    <property type="entry name" value="HEMOGLOBIN AND HEMOGLOBIN-HAPTOGLOBIN-BINDING PROTEIN 1-RELATED"/>
    <property type="match status" value="1"/>
</dbReference>
<organism evidence="13 14">
    <name type="scientific">Spirosoma utsteinense</name>
    <dbReference type="NCBI Taxonomy" id="2585773"/>
    <lineage>
        <taxon>Bacteria</taxon>
        <taxon>Pseudomonadati</taxon>
        <taxon>Bacteroidota</taxon>
        <taxon>Cytophagia</taxon>
        <taxon>Cytophagales</taxon>
        <taxon>Cytophagaceae</taxon>
        <taxon>Spirosoma</taxon>
    </lineage>
</organism>
<keyword evidence="4" id="KW-0812">Transmembrane</keyword>
<dbReference type="Gene3D" id="2.60.40.1120">
    <property type="entry name" value="Carboxypeptidase-like, regulatory domain"/>
    <property type="match status" value="1"/>
</dbReference>
<protein>
    <recommendedName>
        <fullName evidence="15">TonB-dependent receptor plug domain-containing protein</fullName>
    </recommendedName>
</protein>
<name>A0ABR6W4F1_9BACT</name>
<dbReference type="InterPro" id="IPR037066">
    <property type="entry name" value="Plug_dom_sf"/>
</dbReference>
<accession>A0ABR6W4F1</accession>
<evidence type="ECO:0000256" key="4">
    <source>
        <dbReference type="ARBA" id="ARBA00022692"/>
    </source>
</evidence>
<dbReference type="InterPro" id="IPR036942">
    <property type="entry name" value="Beta-barrel_TonB_sf"/>
</dbReference>
<feature type="domain" description="TonB-dependent receptor plug" evidence="12">
    <location>
        <begin position="140"/>
        <end position="222"/>
    </location>
</feature>
<dbReference type="Proteomes" id="UP000700732">
    <property type="component" value="Unassembled WGS sequence"/>
</dbReference>